<dbReference type="GO" id="GO:0005125">
    <property type="term" value="F:cytokine activity"/>
    <property type="evidence" value="ECO:0007669"/>
    <property type="project" value="InterPro"/>
</dbReference>
<proteinExistence type="predicted"/>
<dbReference type="KEGG" id="zca:113908222"/>
<sequence>MSHPWSGTHKRRLCHSHPGLSPSGFLLPCPCFLSVVSGQHRARSKERVPRADEEDAGPLRPPVPLAMLTSTFPLSVPQMLRTILLTASLSAQNGRAGDLPCRAGCAHLAQNPGDGEAAAGLAETQQHSQWDNPICTEGVVSVSRGERAVMACNISNPFLSVAIYLSSHGKSFEPVFSMRPPGCFCQGGWRLQVQGSMAQLVIDDVNHTQAGCYRWYLQGLQRNIRVTTLNVSGAESQDLKVRGSPLFTQARKAEFPCPPPAGSAQGPRRDASELEDGGPTRRVINRPETQNRLPESCPTLRPPAPVLTPQEWSPVCPTSIWLTDAQEPRSGGRQKQAPVPACWHRRPAQPFSPRSELSAHPGGRGGRGEDGTQAGSRFSSSPPPPPPPQASGWLLPTSAFRRCLSSPTPPQQTLWSKMGKPQGRLDGSVSDSVVKHLPSAQVMIPGSWDCALLSGESACPSPSASPLAYALSLPPSLSLK</sequence>
<keyword evidence="2" id="KW-1185">Reference proteome</keyword>
<gene>
    <name evidence="3" type="primary">SECTM1</name>
</gene>
<dbReference type="PANTHER" id="PTHR15123:SF5">
    <property type="entry name" value="SECRETED AND TRANSMEMBRANE PROTEIN 1"/>
    <property type="match status" value="1"/>
</dbReference>
<keyword evidence="3" id="KW-0472">Membrane</keyword>
<name>A0A6J2AZG9_ZALCA</name>
<evidence type="ECO:0000256" key="1">
    <source>
        <dbReference type="SAM" id="MobiDB-lite"/>
    </source>
</evidence>
<feature type="region of interest" description="Disordered" evidence="1">
    <location>
        <begin position="254"/>
        <end position="312"/>
    </location>
</feature>
<accession>A0A6J2AZG9</accession>
<reference evidence="3" key="1">
    <citation type="submission" date="2025-08" db="UniProtKB">
        <authorList>
            <consortium name="RefSeq"/>
        </authorList>
    </citation>
    <scope>IDENTIFICATION</scope>
    <source>
        <tissue evidence="3">Blood</tissue>
    </source>
</reference>
<evidence type="ECO:0000313" key="2">
    <source>
        <dbReference type="Proteomes" id="UP000515165"/>
    </source>
</evidence>
<protein>
    <submittedName>
        <fullName evidence="3">Secreted and transmembrane protein 1 isoform X1</fullName>
    </submittedName>
</protein>
<dbReference type="AlphaFoldDB" id="A0A6J2AZG9"/>
<keyword evidence="3" id="KW-0812">Transmembrane</keyword>
<dbReference type="GeneID" id="113908222"/>
<organism evidence="2 3">
    <name type="scientific">Zalophus californianus</name>
    <name type="common">California sealion</name>
    <dbReference type="NCBI Taxonomy" id="9704"/>
    <lineage>
        <taxon>Eukaryota</taxon>
        <taxon>Metazoa</taxon>
        <taxon>Chordata</taxon>
        <taxon>Craniata</taxon>
        <taxon>Vertebrata</taxon>
        <taxon>Euteleostomi</taxon>
        <taxon>Mammalia</taxon>
        <taxon>Eutheria</taxon>
        <taxon>Laurasiatheria</taxon>
        <taxon>Carnivora</taxon>
        <taxon>Caniformia</taxon>
        <taxon>Pinnipedia</taxon>
        <taxon>Otariidae</taxon>
        <taxon>Zalophus</taxon>
    </lineage>
</organism>
<dbReference type="CTD" id="6398"/>
<dbReference type="InterPro" id="IPR033231">
    <property type="entry name" value="SECTM1"/>
</dbReference>
<dbReference type="GO" id="GO:0016020">
    <property type="term" value="C:membrane"/>
    <property type="evidence" value="ECO:0007669"/>
    <property type="project" value="TreeGrafter"/>
</dbReference>
<dbReference type="PANTHER" id="PTHR15123">
    <property type="entry name" value="SECRETED AND TRANSMEMBRANE PROTEIN 1"/>
    <property type="match status" value="1"/>
</dbReference>
<dbReference type="OrthoDB" id="9451016at2759"/>
<feature type="region of interest" description="Disordered" evidence="1">
    <location>
        <begin position="327"/>
        <end position="429"/>
    </location>
</feature>
<dbReference type="Proteomes" id="UP000515165">
    <property type="component" value="Chromosome 16"/>
</dbReference>
<dbReference type="RefSeq" id="XP_027424206.2">
    <property type="nucleotide sequence ID" value="XM_027568405.2"/>
</dbReference>
<feature type="region of interest" description="Disordered" evidence="1">
    <location>
        <begin position="42"/>
        <end position="62"/>
    </location>
</feature>
<evidence type="ECO:0000313" key="3">
    <source>
        <dbReference type="RefSeq" id="XP_027424206.2"/>
    </source>
</evidence>
<dbReference type="GO" id="GO:0006955">
    <property type="term" value="P:immune response"/>
    <property type="evidence" value="ECO:0007669"/>
    <property type="project" value="InterPro"/>
</dbReference>